<reference evidence="1 2" key="1">
    <citation type="submission" date="2014-03" db="EMBL/GenBank/DDBJ databases">
        <title>The draft genome sequence of Thalassospira mesophila JCM 18969.</title>
        <authorList>
            <person name="Lai Q."/>
            <person name="Shao Z."/>
        </authorList>
    </citation>
    <scope>NUCLEOTIDE SEQUENCE [LARGE SCALE GENOMIC DNA]</scope>
    <source>
        <strain evidence="1 2">JCM 18969</strain>
    </source>
</reference>
<dbReference type="EMBL" id="JFKA01000009">
    <property type="protein sequence ID" value="OSQ36756.1"/>
    <property type="molecule type" value="Genomic_DNA"/>
</dbReference>
<dbReference type="Proteomes" id="UP000193391">
    <property type="component" value="Unassembled WGS sequence"/>
</dbReference>
<dbReference type="AlphaFoldDB" id="A0A1Y2KWZ7"/>
<accession>A0A1Y2KWZ7</accession>
<gene>
    <name evidence="1" type="ORF">TMES_16925</name>
</gene>
<sequence length="78" mass="8554">MHAAAKSFRSNASLLFLTHLKTRARLVSGLFCHAITGCKTAFRLGHHVPAACACVFADFQPTDFIWAFTPTIFPCPDT</sequence>
<keyword evidence="2" id="KW-1185">Reference proteome</keyword>
<comment type="caution">
    <text evidence="1">The sequence shown here is derived from an EMBL/GenBank/DDBJ whole genome shotgun (WGS) entry which is preliminary data.</text>
</comment>
<proteinExistence type="predicted"/>
<protein>
    <submittedName>
        <fullName evidence="1">Uncharacterized protein</fullName>
    </submittedName>
</protein>
<organism evidence="1 2">
    <name type="scientific">Thalassospira mesophila</name>
    <dbReference type="NCBI Taxonomy" id="1293891"/>
    <lineage>
        <taxon>Bacteria</taxon>
        <taxon>Pseudomonadati</taxon>
        <taxon>Pseudomonadota</taxon>
        <taxon>Alphaproteobacteria</taxon>
        <taxon>Rhodospirillales</taxon>
        <taxon>Thalassospiraceae</taxon>
        <taxon>Thalassospira</taxon>
    </lineage>
</organism>
<name>A0A1Y2KWZ7_9PROT</name>
<evidence type="ECO:0000313" key="2">
    <source>
        <dbReference type="Proteomes" id="UP000193391"/>
    </source>
</evidence>
<evidence type="ECO:0000313" key="1">
    <source>
        <dbReference type="EMBL" id="OSQ36756.1"/>
    </source>
</evidence>
<dbReference type="STRING" id="1293891.TMES_16925"/>